<organism evidence="3 4">
    <name type="scientific">Paenibacillus elgii</name>
    <dbReference type="NCBI Taxonomy" id="189691"/>
    <lineage>
        <taxon>Bacteria</taxon>
        <taxon>Bacillati</taxon>
        <taxon>Bacillota</taxon>
        <taxon>Bacilli</taxon>
        <taxon>Bacillales</taxon>
        <taxon>Paenibacillaceae</taxon>
        <taxon>Paenibacillus</taxon>
    </lineage>
</organism>
<dbReference type="InterPro" id="IPR001387">
    <property type="entry name" value="Cro/C1-type_HTH"/>
</dbReference>
<keyword evidence="4" id="KW-1185">Reference proteome</keyword>
<dbReference type="EMBL" id="LQRA01000051">
    <property type="protein sequence ID" value="KZE79617.1"/>
    <property type="molecule type" value="Genomic_DNA"/>
</dbReference>
<name>A0A163YLX2_9BACL</name>
<dbReference type="GO" id="GO:0003677">
    <property type="term" value="F:DNA binding"/>
    <property type="evidence" value="ECO:0007669"/>
    <property type="project" value="UniProtKB-KW"/>
</dbReference>
<dbReference type="Pfam" id="PF01381">
    <property type="entry name" value="HTH_3"/>
    <property type="match status" value="1"/>
</dbReference>
<dbReference type="Gene3D" id="1.10.260.40">
    <property type="entry name" value="lambda repressor-like DNA-binding domains"/>
    <property type="match status" value="1"/>
</dbReference>
<feature type="domain" description="HTH cro/C1-type" evidence="2">
    <location>
        <begin position="11"/>
        <end position="65"/>
    </location>
</feature>
<dbReference type="InterPro" id="IPR010982">
    <property type="entry name" value="Lambda_DNA-bd_dom_sf"/>
</dbReference>
<dbReference type="AlphaFoldDB" id="A0A163YLX2"/>
<evidence type="ECO:0000313" key="3">
    <source>
        <dbReference type="EMBL" id="KZE79617.1"/>
    </source>
</evidence>
<dbReference type="SMART" id="SM00530">
    <property type="entry name" value="HTH_XRE"/>
    <property type="match status" value="1"/>
</dbReference>
<accession>A0A163YLX2</accession>
<protein>
    <submittedName>
        <fullName evidence="3">XRE family transcriptional regulator</fullName>
    </submittedName>
</protein>
<evidence type="ECO:0000256" key="1">
    <source>
        <dbReference type="ARBA" id="ARBA00023125"/>
    </source>
</evidence>
<sequence length="75" mass="8471">MFNKESFSARLLELRNERKVMAKDLAEHLGITKQAMSSLEKGKNIPSVPTLIALADYFDVSLDYLVGRSNDRTLL</sequence>
<dbReference type="Proteomes" id="UP000076563">
    <property type="component" value="Unassembled WGS sequence"/>
</dbReference>
<evidence type="ECO:0000313" key="4">
    <source>
        <dbReference type="Proteomes" id="UP000076563"/>
    </source>
</evidence>
<dbReference type="SUPFAM" id="SSF47413">
    <property type="entry name" value="lambda repressor-like DNA-binding domains"/>
    <property type="match status" value="1"/>
</dbReference>
<dbReference type="CDD" id="cd00093">
    <property type="entry name" value="HTH_XRE"/>
    <property type="match status" value="1"/>
</dbReference>
<dbReference type="PANTHER" id="PTHR46558:SF11">
    <property type="entry name" value="HTH-TYPE TRANSCRIPTIONAL REGULATOR XRE"/>
    <property type="match status" value="1"/>
</dbReference>
<dbReference type="PANTHER" id="PTHR46558">
    <property type="entry name" value="TRACRIPTIONAL REGULATORY PROTEIN-RELATED-RELATED"/>
    <property type="match status" value="1"/>
</dbReference>
<proteinExistence type="predicted"/>
<comment type="caution">
    <text evidence="3">The sequence shown here is derived from an EMBL/GenBank/DDBJ whole genome shotgun (WGS) entry which is preliminary data.</text>
</comment>
<reference evidence="4" key="1">
    <citation type="submission" date="2016-01" db="EMBL/GenBank/DDBJ databases">
        <title>Draft genome of Chromobacterium sp. F49.</title>
        <authorList>
            <person name="Hong K.W."/>
        </authorList>
    </citation>
    <scope>NUCLEOTIDE SEQUENCE [LARGE SCALE GENOMIC DNA]</scope>
    <source>
        <strain evidence="4">M63</strain>
    </source>
</reference>
<gene>
    <name evidence="3" type="ORF">AV654_15050</name>
</gene>
<evidence type="ECO:0000259" key="2">
    <source>
        <dbReference type="PROSITE" id="PS50943"/>
    </source>
</evidence>
<dbReference type="PROSITE" id="PS50943">
    <property type="entry name" value="HTH_CROC1"/>
    <property type="match status" value="1"/>
</dbReference>
<dbReference type="RefSeq" id="WP_010500131.1">
    <property type="nucleotide sequence ID" value="NZ_CP121215.1"/>
</dbReference>
<dbReference type="OrthoDB" id="8115576at2"/>
<keyword evidence="1" id="KW-0238">DNA-binding</keyword>
<dbReference type="STRING" id="1007103.GCA_000213315_01804"/>